<feature type="region of interest" description="Disordered" evidence="1">
    <location>
        <begin position="29"/>
        <end position="50"/>
    </location>
</feature>
<accession>A0A4C1ZP54</accession>
<sequence>MFFERISSVSPVTSELGSEVLFYAGEIDGSDDGAGSSRGIGCGRDSSSGRSRSVAFETFANAGAGADRCLCARLRVFSYFYLADKEWWERSIATVTPPRPSLRDHRVRGANERDGGRFRND</sequence>
<organism evidence="2 3">
    <name type="scientific">Eumeta variegata</name>
    <name type="common">Bagworm moth</name>
    <name type="synonym">Eumeta japonica</name>
    <dbReference type="NCBI Taxonomy" id="151549"/>
    <lineage>
        <taxon>Eukaryota</taxon>
        <taxon>Metazoa</taxon>
        <taxon>Ecdysozoa</taxon>
        <taxon>Arthropoda</taxon>
        <taxon>Hexapoda</taxon>
        <taxon>Insecta</taxon>
        <taxon>Pterygota</taxon>
        <taxon>Neoptera</taxon>
        <taxon>Endopterygota</taxon>
        <taxon>Lepidoptera</taxon>
        <taxon>Glossata</taxon>
        <taxon>Ditrysia</taxon>
        <taxon>Tineoidea</taxon>
        <taxon>Psychidae</taxon>
        <taxon>Oiketicinae</taxon>
        <taxon>Eumeta</taxon>
    </lineage>
</organism>
<protein>
    <submittedName>
        <fullName evidence="2">Uncharacterized protein</fullName>
    </submittedName>
</protein>
<name>A0A4C1ZP54_EUMVA</name>
<evidence type="ECO:0000313" key="3">
    <source>
        <dbReference type="Proteomes" id="UP000299102"/>
    </source>
</evidence>
<feature type="compositionally biased region" description="Basic and acidic residues" evidence="1">
    <location>
        <begin position="101"/>
        <end position="121"/>
    </location>
</feature>
<dbReference type="AlphaFoldDB" id="A0A4C1ZP54"/>
<proteinExistence type="predicted"/>
<dbReference type="EMBL" id="BGZK01001923">
    <property type="protein sequence ID" value="GBP88325.1"/>
    <property type="molecule type" value="Genomic_DNA"/>
</dbReference>
<keyword evidence="3" id="KW-1185">Reference proteome</keyword>
<feature type="region of interest" description="Disordered" evidence="1">
    <location>
        <begin position="96"/>
        <end position="121"/>
    </location>
</feature>
<comment type="caution">
    <text evidence="2">The sequence shown here is derived from an EMBL/GenBank/DDBJ whole genome shotgun (WGS) entry which is preliminary data.</text>
</comment>
<evidence type="ECO:0000313" key="2">
    <source>
        <dbReference type="EMBL" id="GBP88325.1"/>
    </source>
</evidence>
<dbReference type="Proteomes" id="UP000299102">
    <property type="component" value="Unassembled WGS sequence"/>
</dbReference>
<evidence type="ECO:0000256" key="1">
    <source>
        <dbReference type="SAM" id="MobiDB-lite"/>
    </source>
</evidence>
<reference evidence="2 3" key="1">
    <citation type="journal article" date="2019" name="Commun. Biol.">
        <title>The bagworm genome reveals a unique fibroin gene that provides high tensile strength.</title>
        <authorList>
            <person name="Kono N."/>
            <person name="Nakamura H."/>
            <person name="Ohtoshi R."/>
            <person name="Tomita M."/>
            <person name="Numata K."/>
            <person name="Arakawa K."/>
        </authorList>
    </citation>
    <scope>NUCLEOTIDE SEQUENCE [LARGE SCALE GENOMIC DNA]</scope>
</reference>
<gene>
    <name evidence="2" type="ORF">EVAR_43642_1</name>
</gene>